<dbReference type="EMBL" id="JAEPRD010000048">
    <property type="protein sequence ID" value="KAG2203952.1"/>
    <property type="molecule type" value="Genomic_DNA"/>
</dbReference>
<gene>
    <name evidence="1" type="ORF">INT47_007535</name>
</gene>
<evidence type="ECO:0000313" key="1">
    <source>
        <dbReference type="EMBL" id="KAG2203952.1"/>
    </source>
</evidence>
<sequence length="1350" mass="155806">MKVFDYNTYDFIVSIDFGTTYSGCCYIDTSGKTMKAAIENDQYDVIIDGVRNIDTWESADKNKVKVPTVAVYSRRNKTLIEWGFEAYRTWKGISAGFTDDETQTRKEEDIKGQKSIILQKFKLNIAANRTNNNGEGNHDDDYLSVMATIDYLRNMNDTAFNMIVKNFFTDVDKSKIRYVLTVPAQWTDDERAAMRMMATDAGIITKTDHENKLIIINESFAATLFCEKELASKCFAFEEGAKYLICDAGGGTVDLATYESTIISSKNKNSIGRCQLTTDSGDKCGSGFVDDHMENLLLDLLFHGCNQIDKARNKIWLASLMAHFIENLKPEFDDDELETVFDLDLVGLHNSDYQLKPRDEGNKEYEIREDDECNYSELVIPNIIMCKYVFDPVVNATLKLIDNQIQKANSSEIQAIFLLGGFGESRYLLKRANICFQDKVKEIISCENGDRAAMRGAIYFGIDGIQRSHHDKSIISRNFKDKEFDPESFDVLICIDIGYEFSTCGYFVNMGNKQTYLDLDLIGVEEESLPGRCHEKPYKIPTVLEYSKHGAVKWGAQVDPHSCDRISLSHLMSTSKDDFEKFIVDYLERIHEYACRVIQKRYTLFSRGQFRYCLTMENCFSFFTNKAKMAEFAVAAKVLRVEGDEPIMNKRLLLINREDASAMFYEKMYYTENNSYFWTIKIDMEENICLLSCHEIRNADASVLDFVPTEENLYDSKRSGIIDSGELQFDFSEKLVSTLKFFKLGNNSSMHYGNYGKNSCNQSLKEAFKNLIEVEDIMEREGNTLITFTNGCCEYTCTKEQVVDYIVQPTILDFVDQTCKFVVNRERIPQKITIDNIYIVRRQEETTEFKHRIVNSLVDCLKEQLGKIFGKQCRIQAFSSSNDSQVPQTETGYRPVVRVRENVDKEYIYHFLQIIVQKNCFHLSLHETTSISGDNERTYQNVRKLRSSTFEFDFNSALIKQVYSYIRKKPRSYFCQKKASHRRRTQKYDNSLTKGLLYFIKNNLTLEKNQATEPIYIDDCCTIQIEPHDCLVSILKPALIELSETTIMHMIQSGITRDYTGFHNLFFFGTLVEATEDGNNFIKTFIKEWMYDSLPGMLKTKDDILFTICDNNEVINGAAMYGLDTTLYMERISRRTYAISVQAHPFLIDSQTLMPLANTKENTSVHFQSQKESSETNKIDPTTKIKLIKQNDKITMDMQSIGKFERFFVDQDCIVYATIFAKEDSYEDVEDSGKDLNEGIEEEEEVDAGGEFEEEEVEEVDEDKDEDEIDIEKGSSNKSDYKKIHQFEICLKRQHDDINNTSIRSRLSFEIRLMFPSKNEAKFEVNIGQSKESNIPKFEFRDEILVTNIY</sequence>
<reference evidence="1" key="1">
    <citation type="submission" date="2020-12" db="EMBL/GenBank/DDBJ databases">
        <title>Metabolic potential, ecology and presence of endohyphal bacteria is reflected in genomic diversity of Mucoromycotina.</title>
        <authorList>
            <person name="Muszewska A."/>
            <person name="Okrasinska A."/>
            <person name="Steczkiewicz K."/>
            <person name="Drgas O."/>
            <person name="Orlowska M."/>
            <person name="Perlinska-Lenart U."/>
            <person name="Aleksandrzak-Piekarczyk T."/>
            <person name="Szatraj K."/>
            <person name="Zielenkiewicz U."/>
            <person name="Pilsyk S."/>
            <person name="Malc E."/>
            <person name="Mieczkowski P."/>
            <person name="Kruszewska J.S."/>
            <person name="Biernat P."/>
            <person name="Pawlowska J."/>
        </authorList>
    </citation>
    <scope>NUCLEOTIDE SEQUENCE</scope>
    <source>
        <strain evidence="1">WA0000017839</strain>
    </source>
</reference>
<proteinExistence type="predicted"/>
<dbReference type="Proteomes" id="UP000603453">
    <property type="component" value="Unassembled WGS sequence"/>
</dbReference>
<dbReference type="PANTHER" id="PTHR14187">
    <property type="entry name" value="ALPHA KINASE/ELONGATION FACTOR 2 KINASE"/>
    <property type="match status" value="1"/>
</dbReference>
<comment type="caution">
    <text evidence="1">The sequence shown here is derived from an EMBL/GenBank/DDBJ whole genome shotgun (WGS) entry which is preliminary data.</text>
</comment>
<dbReference type="PANTHER" id="PTHR14187:SF5">
    <property type="entry name" value="HEAT SHOCK 70 KDA PROTEIN 12A"/>
    <property type="match status" value="1"/>
</dbReference>
<protein>
    <submittedName>
        <fullName evidence="1">Uncharacterized protein</fullName>
    </submittedName>
</protein>
<evidence type="ECO:0000313" key="2">
    <source>
        <dbReference type="Proteomes" id="UP000603453"/>
    </source>
</evidence>
<dbReference type="InterPro" id="IPR043129">
    <property type="entry name" value="ATPase_NBD"/>
</dbReference>
<accession>A0A8H7R4Z9</accession>
<dbReference type="Gene3D" id="3.30.420.40">
    <property type="match status" value="1"/>
</dbReference>
<dbReference type="OrthoDB" id="2245961at2759"/>
<dbReference type="SUPFAM" id="SSF53067">
    <property type="entry name" value="Actin-like ATPase domain"/>
    <property type="match status" value="2"/>
</dbReference>
<name>A0A8H7R4Z9_9FUNG</name>
<keyword evidence="2" id="KW-1185">Reference proteome</keyword>
<organism evidence="1 2">
    <name type="scientific">Mucor saturninus</name>
    <dbReference type="NCBI Taxonomy" id="64648"/>
    <lineage>
        <taxon>Eukaryota</taxon>
        <taxon>Fungi</taxon>
        <taxon>Fungi incertae sedis</taxon>
        <taxon>Mucoromycota</taxon>
        <taxon>Mucoromycotina</taxon>
        <taxon>Mucoromycetes</taxon>
        <taxon>Mucorales</taxon>
        <taxon>Mucorineae</taxon>
        <taxon>Mucoraceae</taxon>
        <taxon>Mucor</taxon>
    </lineage>
</organism>